<comment type="caution">
    <text evidence="1">The sequence shown here is derived from an EMBL/GenBank/DDBJ whole genome shotgun (WGS) entry which is preliminary data.</text>
</comment>
<dbReference type="EMBL" id="BAQD01000147">
    <property type="protein sequence ID" value="GBQ08946.1"/>
    <property type="molecule type" value="Genomic_DNA"/>
</dbReference>
<accession>A0ABQ0P194</accession>
<protein>
    <submittedName>
        <fullName evidence="1">Uncharacterized protein</fullName>
    </submittedName>
</protein>
<proteinExistence type="predicted"/>
<reference evidence="1" key="1">
    <citation type="submission" date="2013-04" db="EMBL/GenBank/DDBJ databases">
        <title>The genome sequencing project of 58 acetic acid bacteria.</title>
        <authorList>
            <person name="Okamoto-Kainuma A."/>
            <person name="Ishikawa M."/>
            <person name="Umino S."/>
            <person name="Koizumi Y."/>
            <person name="Shiwa Y."/>
            <person name="Yoshikawa H."/>
            <person name="Matsutani M."/>
            <person name="Matsushita K."/>
        </authorList>
    </citation>
    <scope>NUCLEOTIDE SEQUENCE</scope>
    <source>
        <strain evidence="1">DSM 15669</strain>
    </source>
</reference>
<name>A0ABQ0P194_9PROT</name>
<evidence type="ECO:0000313" key="2">
    <source>
        <dbReference type="Proteomes" id="UP001062901"/>
    </source>
</evidence>
<organism evidence="1 2">
    <name type="scientific">Saccharibacter floricola DSM 15669</name>
    <dbReference type="NCBI Taxonomy" id="1123227"/>
    <lineage>
        <taxon>Bacteria</taxon>
        <taxon>Pseudomonadati</taxon>
        <taxon>Pseudomonadota</taxon>
        <taxon>Alphaproteobacteria</taxon>
        <taxon>Acetobacterales</taxon>
        <taxon>Acetobacteraceae</taxon>
        <taxon>Saccharibacter</taxon>
    </lineage>
</organism>
<dbReference type="Proteomes" id="UP001062901">
    <property type="component" value="Unassembled WGS sequence"/>
</dbReference>
<sequence>MKDVAWAIGLLSPRNRPAMFRLPSSCPACAWLLRLVLVGKGMRGERVGAARVSHSKEKVLIMASPS</sequence>
<evidence type="ECO:0000313" key="1">
    <source>
        <dbReference type="EMBL" id="GBQ08946.1"/>
    </source>
</evidence>
<keyword evidence="2" id="KW-1185">Reference proteome</keyword>
<gene>
    <name evidence="1" type="ORF">AA15669_1977</name>
</gene>